<comment type="similarity">
    <text evidence="6">Belongs to the binding-protein-dependent transport system permease family.</text>
</comment>
<protein>
    <submittedName>
        <fullName evidence="8">Osmoprotectant transport system permease protein</fullName>
    </submittedName>
</protein>
<dbReference type="GO" id="GO:0005886">
    <property type="term" value="C:plasma membrane"/>
    <property type="evidence" value="ECO:0007669"/>
    <property type="project" value="UniProtKB-SubCell"/>
</dbReference>
<proteinExistence type="inferred from homology"/>
<dbReference type="SUPFAM" id="SSF161098">
    <property type="entry name" value="MetI-like"/>
    <property type="match status" value="1"/>
</dbReference>
<reference evidence="8 9" key="1">
    <citation type="submission" date="2017-10" db="EMBL/GenBank/DDBJ databases">
        <title>Sequencing the genomes of 1000 actinobacteria strains.</title>
        <authorList>
            <person name="Klenk H.-P."/>
        </authorList>
    </citation>
    <scope>NUCLEOTIDE SEQUENCE [LARGE SCALE GENOMIC DNA]</scope>
    <source>
        <strain evidence="8 9">DSM 46092</strain>
    </source>
</reference>
<dbReference type="Pfam" id="PF00528">
    <property type="entry name" value="BPD_transp_1"/>
    <property type="match status" value="1"/>
</dbReference>
<keyword evidence="4 6" id="KW-1133">Transmembrane helix</keyword>
<dbReference type="PANTHER" id="PTHR30177:SF4">
    <property type="entry name" value="OSMOPROTECTANT IMPORT PERMEASE PROTEIN OSMW"/>
    <property type="match status" value="1"/>
</dbReference>
<dbReference type="InterPro" id="IPR051204">
    <property type="entry name" value="ABC_transp_perm/SBD"/>
</dbReference>
<gene>
    <name evidence="8" type="ORF">ATK36_4706</name>
</gene>
<dbReference type="RefSeq" id="WP_098513427.1">
    <property type="nucleotide sequence ID" value="NZ_JBIAKZ010000004.1"/>
</dbReference>
<comment type="subcellular location">
    <subcellularLocation>
        <location evidence="6">Cell membrane</location>
        <topology evidence="6">Multi-pass membrane protein</topology>
    </subcellularLocation>
    <subcellularLocation>
        <location evidence="1">Membrane</location>
        <topology evidence="1">Multi-pass membrane protein</topology>
    </subcellularLocation>
</comment>
<feature type="transmembrane region" description="Helical" evidence="6">
    <location>
        <begin position="189"/>
        <end position="210"/>
    </location>
</feature>
<keyword evidence="9" id="KW-1185">Reference proteome</keyword>
<feature type="transmembrane region" description="Helical" evidence="6">
    <location>
        <begin position="91"/>
        <end position="110"/>
    </location>
</feature>
<dbReference type="PANTHER" id="PTHR30177">
    <property type="entry name" value="GLYCINE BETAINE/L-PROLINE TRANSPORT SYSTEM PERMEASE PROTEIN PROW"/>
    <property type="match status" value="1"/>
</dbReference>
<sequence length="231" mass="24348">MGGFFGDLGRYLSSVHNRDDLLGDLGQNVYLALVPLALGIVLAILLGWLGHHNRATRSVLLVVSNLLYTIPSLALFVVIPGLIGSRILDPVNVIVALTIYSTALLVRPVLDALDAVPPHIVAAATAIGYRGPRRFLAVELPLSVPVLAAGVRVASVSNISLVSVGALIGTGGLGRLFTDGFQREYFPPIVIGIVLTMVLALVVDLLLVLLRNLLTPWERAGRTTAAAEVAG</sequence>
<dbReference type="InterPro" id="IPR000515">
    <property type="entry name" value="MetI-like"/>
</dbReference>
<dbReference type="PROSITE" id="PS50928">
    <property type="entry name" value="ABC_TM1"/>
    <property type="match status" value="1"/>
</dbReference>
<evidence type="ECO:0000256" key="3">
    <source>
        <dbReference type="ARBA" id="ARBA00022692"/>
    </source>
</evidence>
<evidence type="ECO:0000256" key="5">
    <source>
        <dbReference type="ARBA" id="ARBA00023136"/>
    </source>
</evidence>
<dbReference type="EMBL" id="PDJK01000002">
    <property type="protein sequence ID" value="PFG49548.1"/>
    <property type="molecule type" value="Genomic_DNA"/>
</dbReference>
<keyword evidence="5 6" id="KW-0472">Membrane</keyword>
<feature type="transmembrane region" description="Helical" evidence="6">
    <location>
        <begin position="29"/>
        <end position="48"/>
    </location>
</feature>
<evidence type="ECO:0000256" key="1">
    <source>
        <dbReference type="ARBA" id="ARBA00004141"/>
    </source>
</evidence>
<evidence type="ECO:0000313" key="9">
    <source>
        <dbReference type="Proteomes" id="UP000243542"/>
    </source>
</evidence>
<evidence type="ECO:0000256" key="6">
    <source>
        <dbReference type="RuleBase" id="RU363032"/>
    </source>
</evidence>
<dbReference type="CDD" id="cd06261">
    <property type="entry name" value="TM_PBP2"/>
    <property type="match status" value="1"/>
</dbReference>
<dbReference type="Proteomes" id="UP000243542">
    <property type="component" value="Unassembled WGS sequence"/>
</dbReference>
<dbReference type="GO" id="GO:0055085">
    <property type="term" value="P:transmembrane transport"/>
    <property type="evidence" value="ECO:0007669"/>
    <property type="project" value="InterPro"/>
</dbReference>
<organism evidence="8 9">
    <name type="scientific">Amycolatopsis sulphurea</name>
    <dbReference type="NCBI Taxonomy" id="76022"/>
    <lineage>
        <taxon>Bacteria</taxon>
        <taxon>Bacillati</taxon>
        <taxon>Actinomycetota</taxon>
        <taxon>Actinomycetes</taxon>
        <taxon>Pseudonocardiales</taxon>
        <taxon>Pseudonocardiaceae</taxon>
        <taxon>Amycolatopsis</taxon>
    </lineage>
</organism>
<keyword evidence="3 6" id="KW-0812">Transmembrane</keyword>
<feature type="transmembrane region" description="Helical" evidence="6">
    <location>
        <begin position="60"/>
        <end position="79"/>
    </location>
</feature>
<evidence type="ECO:0000259" key="7">
    <source>
        <dbReference type="PROSITE" id="PS50928"/>
    </source>
</evidence>
<evidence type="ECO:0000313" key="8">
    <source>
        <dbReference type="EMBL" id="PFG49548.1"/>
    </source>
</evidence>
<evidence type="ECO:0000256" key="2">
    <source>
        <dbReference type="ARBA" id="ARBA00022448"/>
    </source>
</evidence>
<feature type="transmembrane region" description="Helical" evidence="6">
    <location>
        <begin position="159"/>
        <end position="177"/>
    </location>
</feature>
<keyword evidence="2 6" id="KW-0813">Transport</keyword>
<dbReference type="AlphaFoldDB" id="A0A2A9FEG1"/>
<dbReference type="GO" id="GO:0031460">
    <property type="term" value="P:glycine betaine transport"/>
    <property type="evidence" value="ECO:0007669"/>
    <property type="project" value="TreeGrafter"/>
</dbReference>
<accession>A0A2A9FEG1</accession>
<dbReference type="InterPro" id="IPR035906">
    <property type="entry name" value="MetI-like_sf"/>
</dbReference>
<evidence type="ECO:0000256" key="4">
    <source>
        <dbReference type="ARBA" id="ARBA00022989"/>
    </source>
</evidence>
<name>A0A2A9FEG1_9PSEU</name>
<dbReference type="Gene3D" id="1.10.3720.10">
    <property type="entry name" value="MetI-like"/>
    <property type="match status" value="1"/>
</dbReference>
<feature type="domain" description="ABC transmembrane type-1" evidence="7">
    <location>
        <begin position="25"/>
        <end position="207"/>
    </location>
</feature>
<comment type="caution">
    <text evidence="8">The sequence shown here is derived from an EMBL/GenBank/DDBJ whole genome shotgun (WGS) entry which is preliminary data.</text>
</comment>